<feature type="domain" description="Right handed beta helix" evidence="3">
    <location>
        <begin position="151"/>
        <end position="319"/>
    </location>
</feature>
<dbReference type="EMBL" id="CP146203">
    <property type="protein sequence ID" value="XBH21529.1"/>
    <property type="molecule type" value="Genomic_DNA"/>
</dbReference>
<proteinExistence type="predicted"/>
<dbReference type="InterPro" id="IPR039448">
    <property type="entry name" value="Beta_helix"/>
</dbReference>
<dbReference type="SMART" id="SM00710">
    <property type="entry name" value="PbH1"/>
    <property type="match status" value="8"/>
</dbReference>
<gene>
    <name evidence="4" type="ORF">V5R04_15165</name>
</gene>
<reference evidence="4" key="1">
    <citation type="submission" date="2024-02" db="EMBL/GenBank/DDBJ databases">
        <title>Tomenella chthoni gen. nov. sp. nov., a member of the family Jonesiaceae isolated from bat guano.</title>
        <authorList>
            <person name="Miller S.L."/>
            <person name="King J."/>
            <person name="Sankaranarayanan K."/>
            <person name="Lawson P.A."/>
        </authorList>
    </citation>
    <scope>NUCLEOTIDE SEQUENCE</scope>
    <source>
        <strain evidence="4">BS-20</strain>
    </source>
</reference>
<evidence type="ECO:0000256" key="1">
    <source>
        <dbReference type="ARBA" id="ARBA00022737"/>
    </source>
</evidence>
<dbReference type="InterPro" id="IPR006626">
    <property type="entry name" value="PbH1"/>
</dbReference>
<feature type="signal peptide" evidence="2">
    <location>
        <begin position="1"/>
        <end position="25"/>
    </location>
</feature>
<dbReference type="PANTHER" id="PTHR22990">
    <property type="entry name" value="F-BOX ONLY PROTEIN"/>
    <property type="match status" value="1"/>
</dbReference>
<evidence type="ECO:0000256" key="2">
    <source>
        <dbReference type="SAM" id="SignalP"/>
    </source>
</evidence>
<evidence type="ECO:0000259" key="3">
    <source>
        <dbReference type="Pfam" id="PF13229"/>
    </source>
</evidence>
<organism evidence="4">
    <name type="scientific">Jonesiaceae bacterium BS-20</name>
    <dbReference type="NCBI Taxonomy" id="3120821"/>
    <lineage>
        <taxon>Bacteria</taxon>
        <taxon>Bacillati</taxon>
        <taxon>Actinomycetota</taxon>
        <taxon>Actinomycetes</taxon>
        <taxon>Micrococcales</taxon>
        <taxon>Jonesiaceae</taxon>
    </lineage>
</organism>
<dbReference type="SUPFAM" id="SSF51126">
    <property type="entry name" value="Pectin lyase-like"/>
    <property type="match status" value="1"/>
</dbReference>
<dbReference type="InterPro" id="IPR011050">
    <property type="entry name" value="Pectin_lyase_fold/virulence"/>
</dbReference>
<keyword evidence="1" id="KW-0677">Repeat</keyword>
<dbReference type="AlphaFoldDB" id="A0AAU7DU87"/>
<accession>A0AAU7DU87</accession>
<dbReference type="InterPro" id="IPR051550">
    <property type="entry name" value="SCF-Subunits/Alg-Epimerases"/>
</dbReference>
<dbReference type="InterPro" id="IPR012334">
    <property type="entry name" value="Pectin_lyas_fold"/>
</dbReference>
<evidence type="ECO:0000313" key="4">
    <source>
        <dbReference type="EMBL" id="XBH21529.1"/>
    </source>
</evidence>
<protein>
    <submittedName>
        <fullName evidence="4">Right-handed parallel beta-helix repeat-containing protein</fullName>
    </submittedName>
</protein>
<dbReference type="Pfam" id="PF13229">
    <property type="entry name" value="Beta_helix"/>
    <property type="match status" value="1"/>
</dbReference>
<keyword evidence="2" id="KW-0732">Signal</keyword>
<dbReference type="PANTHER" id="PTHR22990:SF15">
    <property type="entry name" value="F-BOX ONLY PROTEIN 10"/>
    <property type="match status" value="1"/>
</dbReference>
<dbReference type="PROSITE" id="PS51257">
    <property type="entry name" value="PROKAR_LIPOPROTEIN"/>
    <property type="match status" value="1"/>
</dbReference>
<feature type="chain" id="PRO_5043571303" evidence="2">
    <location>
        <begin position="26"/>
        <end position="428"/>
    </location>
</feature>
<name>A0AAU7DU87_9MICO</name>
<sequence length="428" mass="44319">MAVKRGLTATIVLLAMVFLGGCAQAPSQSELHLVRVPQDATLAEAGSLVADGGIILIGPGTYQESLEVTGDDITVRGQDRNEVILDGELTRSNGVIATGARVTVENLTVRNFLQSGVLITGTSGVDGTGIARGPDGYLPENTPPPVPGYLVQAVTASNNGLYGIYSFNRTGGIIRDNIATGGSDSGIYVGQCVDCNAVVTDNILMDNAVGLEFANASSVAVHGNRIVDNRVGISVLSNYLEAHGPTKSVVIAGNLIADNNETQTPVQADGGFGIGIGLGGTVDALVRANTISSNSGVGIWITSSEDFSPVGNHVVDNNFSDNALDLAYTPTTPLGHQGNCFELSPHATTQPDNLVQAGCQDPLPVGTYVSPPAPNGIMFSQVPLPNPRAGLATVDDQPRVLPDRIELPDLSTVTPPGRDLLIKERPIG</sequence>
<dbReference type="Gene3D" id="2.160.20.10">
    <property type="entry name" value="Single-stranded right-handed beta-helix, Pectin lyase-like"/>
    <property type="match status" value="1"/>
</dbReference>